<evidence type="ECO:0000259" key="1">
    <source>
        <dbReference type="Pfam" id="PF21832"/>
    </source>
</evidence>
<comment type="caution">
    <text evidence="2">The sequence shown here is derived from an EMBL/GenBank/DDBJ whole genome shotgun (WGS) entry which is preliminary data.</text>
</comment>
<dbReference type="RefSeq" id="WP_141255899.1">
    <property type="nucleotide sequence ID" value="NZ_BJNB01000009.1"/>
</dbReference>
<dbReference type="GeneID" id="82881580"/>
<evidence type="ECO:0000313" key="3">
    <source>
        <dbReference type="Proteomes" id="UP000315353"/>
    </source>
</evidence>
<dbReference type="EMBL" id="BJNB01000009">
    <property type="protein sequence ID" value="GEB97351.1"/>
    <property type="molecule type" value="Genomic_DNA"/>
</dbReference>
<name>A0AB73B6I2_CORFL</name>
<reference evidence="2 3" key="1">
    <citation type="submission" date="2019-06" db="EMBL/GenBank/DDBJ databases">
        <title>Whole genome shotgun sequence of Corynebacterium flavescens NBRC 14136.</title>
        <authorList>
            <person name="Hosoyama A."/>
            <person name="Uohara A."/>
            <person name="Ohji S."/>
            <person name="Ichikawa N."/>
        </authorList>
    </citation>
    <scope>NUCLEOTIDE SEQUENCE [LARGE SCALE GENOMIC DNA]</scope>
    <source>
        <strain evidence="2 3">NBRC 14136</strain>
    </source>
</reference>
<dbReference type="AlphaFoldDB" id="A0AB73B6I2"/>
<proteinExistence type="predicted"/>
<organism evidence="2 3">
    <name type="scientific">Corynebacterium flavescens</name>
    <dbReference type="NCBI Taxonomy" id="28028"/>
    <lineage>
        <taxon>Bacteria</taxon>
        <taxon>Bacillati</taxon>
        <taxon>Actinomycetota</taxon>
        <taxon>Actinomycetes</taxon>
        <taxon>Mycobacteriales</taxon>
        <taxon>Corynebacteriaceae</taxon>
        <taxon>Corynebacterium</taxon>
    </lineage>
</organism>
<dbReference type="Pfam" id="PF21832">
    <property type="entry name" value="DUF6892"/>
    <property type="match status" value="1"/>
</dbReference>
<protein>
    <recommendedName>
        <fullName evidence="1">DUF6892 domain-containing protein</fullName>
    </recommendedName>
</protein>
<dbReference type="InterPro" id="IPR054187">
    <property type="entry name" value="DUF6892"/>
</dbReference>
<sequence length="197" mass="22275">MQRKAKAATDELTDYVRAAAHRFAWVSITYNAPPSDNRPSLERAPTGRWKHPVSDEPLLEFLSLPFRLAVIQELMYEQDLLKPRFDVYDFAADQGDQSFNPEDTGLECIPSVLEWFRTLPIPARLAERVEEIVFDGGNEIYLQLIPQWDGEAGAFHMESLSESDIVALPQLKKVQDLSGFLGLQARTALIRCGVEVI</sequence>
<feature type="domain" description="DUF6892" evidence="1">
    <location>
        <begin position="59"/>
        <end position="196"/>
    </location>
</feature>
<gene>
    <name evidence="2" type="ORF">CFL01nite_08460</name>
</gene>
<evidence type="ECO:0000313" key="2">
    <source>
        <dbReference type="EMBL" id="GEB97351.1"/>
    </source>
</evidence>
<accession>A0AB73B6I2</accession>
<dbReference type="Proteomes" id="UP000315353">
    <property type="component" value="Unassembled WGS sequence"/>
</dbReference>